<feature type="domain" description="Flagellar basal body rod protein N-terminal" evidence="6">
    <location>
        <begin position="7"/>
        <end position="37"/>
    </location>
</feature>
<dbReference type="Pfam" id="PF07559">
    <property type="entry name" value="FlgE_D2"/>
    <property type="match status" value="1"/>
</dbReference>
<dbReference type="InterPro" id="IPR037925">
    <property type="entry name" value="FlgE/F/G-like"/>
</dbReference>
<keyword evidence="10" id="KW-0282">Flagellum</keyword>
<sequence length="419" mass="42770">MSLYTVMRAGVSGMAAQSNRLSAVADNIANSDTNGYKRAEAEFSSLVVRGAVEDYEAGGVTSSMTYAISEQGGFEYTNSSTDLAVNGSGFFVVSDASGNTYLTRAGSFVPDSEGNLVNAAGYYLMGYSLDAGDPAAVANGLTGLEMVNIDAGELVATPTTEGDLVVNLPVDAAEVAAGSLPSDNVEGSTYSAKTSLVAYDSVGGEVILDVYYTKTGENTWEVAVYDQADASAEGGFPYSSAPLSVETLTFDPATGQIAVGSASALSFAIPDGATVTIDLAGTTELSGDYALVEATLDGNAPSSVASVEVAADGTVYAVYDNGERKATYKIPLADVPSPDSLTPISGNVYQLSNESGDVVVGFPGLAGFGSVVSGALESSTVDLASELTAMIQAQRGYIANSKAFQTGADLLDVLVNLKR</sequence>
<keyword evidence="10" id="KW-0966">Cell projection</keyword>
<dbReference type="InterPro" id="IPR010930">
    <property type="entry name" value="Flg_bb/hook_C_dom"/>
</dbReference>
<organism evidence="10 11">
    <name type="scientific">Propylenella binzhouense</name>
    <dbReference type="NCBI Taxonomy" id="2555902"/>
    <lineage>
        <taxon>Bacteria</taxon>
        <taxon>Pseudomonadati</taxon>
        <taxon>Pseudomonadota</taxon>
        <taxon>Alphaproteobacteria</taxon>
        <taxon>Hyphomicrobiales</taxon>
        <taxon>Propylenellaceae</taxon>
        <taxon>Propylenella</taxon>
    </lineage>
</organism>
<feature type="domain" description="Flagellar hook protein FlgE D2" evidence="8">
    <location>
        <begin position="181"/>
        <end position="298"/>
    </location>
</feature>
<evidence type="ECO:0000256" key="3">
    <source>
        <dbReference type="ARBA" id="ARBA00019015"/>
    </source>
</evidence>
<dbReference type="InterPro" id="IPR019776">
    <property type="entry name" value="Flagellar_basal_body_rod_CS"/>
</dbReference>
<dbReference type="AlphaFoldDB" id="A0A964T252"/>
<dbReference type="PANTHER" id="PTHR30435:SF1">
    <property type="entry name" value="FLAGELLAR HOOK PROTEIN FLGE"/>
    <property type="match status" value="1"/>
</dbReference>
<dbReference type="Pfam" id="PF00460">
    <property type="entry name" value="Flg_bb_rod"/>
    <property type="match status" value="1"/>
</dbReference>
<dbReference type="RefSeq" id="WP_161139311.1">
    <property type="nucleotide sequence ID" value="NZ_SPKJ01000008.1"/>
</dbReference>
<reference evidence="10" key="1">
    <citation type="submission" date="2019-03" db="EMBL/GenBank/DDBJ databases">
        <title>Afifella sp. nov., isolated from activated sludge.</title>
        <authorList>
            <person name="Li Q."/>
            <person name="Liu Y."/>
        </authorList>
    </citation>
    <scope>NUCLEOTIDE SEQUENCE</scope>
    <source>
        <strain evidence="10">L72</strain>
    </source>
</reference>
<evidence type="ECO:0000256" key="4">
    <source>
        <dbReference type="ARBA" id="ARBA00023143"/>
    </source>
</evidence>
<dbReference type="PANTHER" id="PTHR30435">
    <property type="entry name" value="FLAGELLAR PROTEIN"/>
    <property type="match status" value="1"/>
</dbReference>
<comment type="function">
    <text evidence="5">A flexible structure which links the flagellar filament to the drive apparatus in the basal body.</text>
</comment>
<dbReference type="Proteomes" id="UP000773614">
    <property type="component" value="Unassembled WGS sequence"/>
</dbReference>
<dbReference type="InterPro" id="IPR053967">
    <property type="entry name" value="LlgE_F_G-like_D1"/>
</dbReference>
<dbReference type="Gene3D" id="2.60.98.20">
    <property type="entry name" value="Flagellar hook protein FlgE"/>
    <property type="match status" value="1"/>
</dbReference>
<dbReference type="InterPro" id="IPR001444">
    <property type="entry name" value="Flag_bb_rod_N"/>
</dbReference>
<evidence type="ECO:0000256" key="2">
    <source>
        <dbReference type="ARBA" id="ARBA00009677"/>
    </source>
</evidence>
<evidence type="ECO:0000256" key="5">
    <source>
        <dbReference type="RuleBase" id="RU362116"/>
    </source>
</evidence>
<evidence type="ECO:0000313" key="11">
    <source>
        <dbReference type="Proteomes" id="UP000773614"/>
    </source>
</evidence>
<dbReference type="InterPro" id="IPR011491">
    <property type="entry name" value="FlgE_D2"/>
</dbReference>
<accession>A0A964T252</accession>
<feature type="domain" description="Flagellar hook protein FlgE/F/G-like D1" evidence="9">
    <location>
        <begin position="84"/>
        <end position="134"/>
    </location>
</feature>
<name>A0A964T252_9HYPH</name>
<dbReference type="GO" id="GO:0009424">
    <property type="term" value="C:bacterial-type flagellum hook"/>
    <property type="evidence" value="ECO:0007669"/>
    <property type="project" value="TreeGrafter"/>
</dbReference>
<dbReference type="InterPro" id="IPR037058">
    <property type="entry name" value="Falgellar_hook_FlgE_sf"/>
</dbReference>
<dbReference type="InterPro" id="IPR020013">
    <property type="entry name" value="Flagellar_FlgE/F/G"/>
</dbReference>
<dbReference type="EMBL" id="SPKJ01000008">
    <property type="protein sequence ID" value="MYZ46965.1"/>
    <property type="molecule type" value="Genomic_DNA"/>
</dbReference>
<evidence type="ECO:0000259" key="9">
    <source>
        <dbReference type="Pfam" id="PF22692"/>
    </source>
</evidence>
<dbReference type="Pfam" id="PF06429">
    <property type="entry name" value="Flg_bbr_C"/>
    <property type="match status" value="1"/>
</dbReference>
<dbReference type="SUPFAM" id="SSF117143">
    <property type="entry name" value="Flagellar hook protein flgE"/>
    <property type="match status" value="1"/>
</dbReference>
<protein>
    <recommendedName>
        <fullName evidence="3 5">Flagellar hook protein FlgE</fullName>
    </recommendedName>
</protein>
<evidence type="ECO:0000259" key="7">
    <source>
        <dbReference type="Pfam" id="PF06429"/>
    </source>
</evidence>
<comment type="caution">
    <text evidence="10">The sequence shown here is derived from an EMBL/GenBank/DDBJ whole genome shotgun (WGS) entry which is preliminary data.</text>
</comment>
<evidence type="ECO:0000256" key="1">
    <source>
        <dbReference type="ARBA" id="ARBA00004117"/>
    </source>
</evidence>
<evidence type="ECO:0000259" key="6">
    <source>
        <dbReference type="Pfam" id="PF00460"/>
    </source>
</evidence>
<comment type="subcellular location">
    <subcellularLocation>
        <location evidence="1 5">Bacterial flagellum basal body</location>
    </subcellularLocation>
</comment>
<evidence type="ECO:0000259" key="8">
    <source>
        <dbReference type="Pfam" id="PF07559"/>
    </source>
</evidence>
<dbReference type="GO" id="GO:0005829">
    <property type="term" value="C:cytosol"/>
    <property type="evidence" value="ECO:0007669"/>
    <property type="project" value="TreeGrafter"/>
</dbReference>
<keyword evidence="10" id="KW-0969">Cilium</keyword>
<gene>
    <name evidence="10" type="ORF">E4O86_04475</name>
</gene>
<evidence type="ECO:0000313" key="10">
    <source>
        <dbReference type="EMBL" id="MYZ46965.1"/>
    </source>
</evidence>
<feature type="domain" description="Flagellar basal-body/hook protein C-terminal" evidence="7">
    <location>
        <begin position="373"/>
        <end position="417"/>
    </location>
</feature>
<dbReference type="NCBIfam" id="TIGR03506">
    <property type="entry name" value="FlgEFG_subfam"/>
    <property type="match status" value="1"/>
</dbReference>
<dbReference type="GO" id="GO:0009425">
    <property type="term" value="C:bacterial-type flagellum basal body"/>
    <property type="evidence" value="ECO:0007669"/>
    <property type="project" value="UniProtKB-SubCell"/>
</dbReference>
<comment type="similarity">
    <text evidence="2 5">Belongs to the flagella basal body rod proteins family.</text>
</comment>
<dbReference type="GO" id="GO:0071978">
    <property type="term" value="P:bacterial-type flagellum-dependent swarming motility"/>
    <property type="evidence" value="ECO:0007669"/>
    <property type="project" value="TreeGrafter"/>
</dbReference>
<keyword evidence="11" id="KW-1185">Reference proteome</keyword>
<dbReference type="Pfam" id="PF22692">
    <property type="entry name" value="LlgE_F_G_D1"/>
    <property type="match status" value="1"/>
</dbReference>
<keyword evidence="4 5" id="KW-0975">Bacterial flagellum</keyword>
<proteinExistence type="inferred from homology"/>
<dbReference type="PROSITE" id="PS00588">
    <property type="entry name" value="FLAGELLA_BB_ROD"/>
    <property type="match status" value="1"/>
</dbReference>
<dbReference type="OrthoDB" id="8372879at2"/>